<sequence length="135" mass="15387">MNRINLTYIIDDDPIFIFAAKRVLKSSNLCDNFAVYNNGLEALNSIKPCVSSDDELPDIIFLDINMPIMDGWQFLDEFIKLKFNKLITVYIVSSSVDPADIKKSKSYSVIDDFLVKPLKKTTLHKAVKQVVEKQP</sequence>
<organism evidence="3 4">
    <name type="scientific">Bizionia paragorgiae</name>
    <dbReference type="NCBI Taxonomy" id="283786"/>
    <lineage>
        <taxon>Bacteria</taxon>
        <taxon>Pseudomonadati</taxon>
        <taxon>Bacteroidota</taxon>
        <taxon>Flavobacteriia</taxon>
        <taxon>Flavobacteriales</taxon>
        <taxon>Flavobacteriaceae</taxon>
        <taxon>Bizionia</taxon>
    </lineage>
</organism>
<reference evidence="3 4" key="1">
    <citation type="submission" date="2016-10" db="EMBL/GenBank/DDBJ databases">
        <authorList>
            <person name="de Groot N.N."/>
        </authorList>
    </citation>
    <scope>NUCLEOTIDE SEQUENCE [LARGE SCALE GENOMIC DNA]</scope>
    <source>
        <strain evidence="3 4">DSM 23842</strain>
    </source>
</reference>
<name>A0A1H3VH21_BIZPA</name>
<dbReference type="SMART" id="SM00448">
    <property type="entry name" value="REC"/>
    <property type="match status" value="1"/>
</dbReference>
<protein>
    <submittedName>
        <fullName evidence="3">CheY chemotaxis protein or a CheY-like REC (Receiver) domain</fullName>
    </submittedName>
</protein>
<dbReference type="AlphaFoldDB" id="A0A1H3VH21"/>
<feature type="domain" description="Response regulatory" evidence="2">
    <location>
        <begin position="6"/>
        <end position="131"/>
    </location>
</feature>
<dbReference type="InterPro" id="IPR052893">
    <property type="entry name" value="TCS_response_regulator"/>
</dbReference>
<evidence type="ECO:0000256" key="1">
    <source>
        <dbReference type="PROSITE-ProRule" id="PRU00169"/>
    </source>
</evidence>
<evidence type="ECO:0000313" key="4">
    <source>
        <dbReference type="Proteomes" id="UP000198846"/>
    </source>
</evidence>
<dbReference type="PROSITE" id="PS50110">
    <property type="entry name" value="RESPONSE_REGULATORY"/>
    <property type="match status" value="1"/>
</dbReference>
<dbReference type="Pfam" id="PF00072">
    <property type="entry name" value="Response_reg"/>
    <property type="match status" value="1"/>
</dbReference>
<dbReference type="OrthoDB" id="673128at2"/>
<evidence type="ECO:0000259" key="2">
    <source>
        <dbReference type="PROSITE" id="PS50110"/>
    </source>
</evidence>
<evidence type="ECO:0000313" key="3">
    <source>
        <dbReference type="EMBL" id="SDZ74095.1"/>
    </source>
</evidence>
<dbReference type="InterPro" id="IPR001789">
    <property type="entry name" value="Sig_transdc_resp-reg_receiver"/>
</dbReference>
<keyword evidence="4" id="KW-1185">Reference proteome</keyword>
<dbReference type="GO" id="GO:0000160">
    <property type="term" value="P:phosphorelay signal transduction system"/>
    <property type="evidence" value="ECO:0007669"/>
    <property type="project" value="InterPro"/>
</dbReference>
<dbReference type="STRING" id="283786.SAMN04487990_101158"/>
<dbReference type="InterPro" id="IPR011006">
    <property type="entry name" value="CheY-like_superfamily"/>
</dbReference>
<dbReference type="PANTHER" id="PTHR44520:SF2">
    <property type="entry name" value="RESPONSE REGULATOR RCP1"/>
    <property type="match status" value="1"/>
</dbReference>
<gene>
    <name evidence="3" type="ORF">SAMN04487990_101158</name>
</gene>
<dbReference type="RefSeq" id="WP_092131175.1">
    <property type="nucleotide sequence ID" value="NZ_FNQK01000001.1"/>
</dbReference>
<feature type="modified residue" description="4-aspartylphosphate" evidence="1">
    <location>
        <position position="63"/>
    </location>
</feature>
<proteinExistence type="predicted"/>
<dbReference type="PANTHER" id="PTHR44520">
    <property type="entry name" value="RESPONSE REGULATOR RCP1-RELATED"/>
    <property type="match status" value="1"/>
</dbReference>
<dbReference type="SUPFAM" id="SSF52172">
    <property type="entry name" value="CheY-like"/>
    <property type="match status" value="1"/>
</dbReference>
<accession>A0A1H3VH21</accession>
<dbReference type="Gene3D" id="3.40.50.2300">
    <property type="match status" value="1"/>
</dbReference>
<dbReference type="Proteomes" id="UP000198846">
    <property type="component" value="Unassembled WGS sequence"/>
</dbReference>
<keyword evidence="1" id="KW-0597">Phosphoprotein</keyword>
<dbReference type="EMBL" id="FNQK01000001">
    <property type="protein sequence ID" value="SDZ74095.1"/>
    <property type="molecule type" value="Genomic_DNA"/>
</dbReference>